<comment type="caution">
    <text evidence="1">The sequence shown here is derived from an EMBL/GenBank/DDBJ whole genome shotgun (WGS) entry which is preliminary data.</text>
</comment>
<organism evidence="1 2">
    <name type="scientific">Lecanicillium saksenae</name>
    <dbReference type="NCBI Taxonomy" id="468837"/>
    <lineage>
        <taxon>Eukaryota</taxon>
        <taxon>Fungi</taxon>
        <taxon>Dikarya</taxon>
        <taxon>Ascomycota</taxon>
        <taxon>Pezizomycotina</taxon>
        <taxon>Sordariomycetes</taxon>
        <taxon>Hypocreomycetidae</taxon>
        <taxon>Hypocreales</taxon>
        <taxon>Cordycipitaceae</taxon>
        <taxon>Lecanicillium</taxon>
    </lineage>
</organism>
<name>A0ACC1QH91_9HYPO</name>
<evidence type="ECO:0000313" key="1">
    <source>
        <dbReference type="EMBL" id="KAJ3474744.1"/>
    </source>
</evidence>
<gene>
    <name evidence="1" type="ORF">NLG97_g9712</name>
</gene>
<dbReference type="Proteomes" id="UP001148737">
    <property type="component" value="Unassembled WGS sequence"/>
</dbReference>
<protein>
    <submittedName>
        <fullName evidence="1">Uncharacterized protein</fullName>
    </submittedName>
</protein>
<evidence type="ECO:0000313" key="2">
    <source>
        <dbReference type="Proteomes" id="UP001148737"/>
    </source>
</evidence>
<dbReference type="EMBL" id="JANAKD010002112">
    <property type="protein sequence ID" value="KAJ3474744.1"/>
    <property type="molecule type" value="Genomic_DNA"/>
</dbReference>
<keyword evidence="2" id="KW-1185">Reference proteome</keyword>
<sequence length="699" mass="78817">MAAQSTETAPRVGTLRSESELHQDLWLILTVFKKWFATQPNDEKSHRFGKENIPSTLIPSAERIAEMPIRERLHYWEQENEAKKAPKMLSDSNLYGTILNHMSRTQTSRAANLKNARAGPVGSQTGSSMEFNLGHDEHSVVGTDTTKPGDMVEIRSSGSRMPLLAIYLGYFGDRNHFYAANGLWSTTRSFSSLFTVSNFVQPEELKPILSKLPADATVEDFERMKEEDSGPSREDAKALIEKMDAFRADAEAVYQRNLSNLDAAHTMLSSTNHVRYLSLFQMANVLLPKSMQVEGEVRPVALYAVHTAITRKEFGFRPISSSRALHRRDQLYEVFPPDVTRVIDHVSDEVRRYTVLMSRKTLTGGEEKGGFGKFLEQARTAVNNSRKVREITPFGILKPSTGGTIPKPNWNSFSKEVILFLEMWASYGLFESSAKLHAHGATILRAMKLYDDMPLNQTTAWTFLQEIGHIMPWEVPSRYKVRFPGTEIVPGGGLKRDEPSIEKSRRIDIAADARKEVDAPVFCIDATSTRLIDDGISVERTDDKGEFWIHVHAADPASGIKPNSELCKYLELIPDNIYLPGHFQAMLPSELEEKGGDYESKSLANEYSLQQNSPALTFSAKVNRRGEVLDYKVEPSTLRNIVYMEPEDVSEFCLERRPKQTRGPELIVGSKRPGFDYEPERTMVLAKDLDQAQQDDVLD</sequence>
<reference evidence="1" key="1">
    <citation type="submission" date="2022-07" db="EMBL/GenBank/DDBJ databases">
        <title>Genome Sequence of Lecanicillium saksenae.</title>
        <authorList>
            <person name="Buettner E."/>
        </authorList>
    </citation>
    <scope>NUCLEOTIDE SEQUENCE</scope>
    <source>
        <strain evidence="1">VT-O1</strain>
    </source>
</reference>
<accession>A0ACC1QH91</accession>
<proteinExistence type="predicted"/>